<dbReference type="InterPro" id="IPR036026">
    <property type="entry name" value="Seven-hairpin_glycosidases"/>
</dbReference>
<feature type="region of interest" description="Disordered" evidence="10">
    <location>
        <begin position="70"/>
        <end position="105"/>
    </location>
</feature>
<keyword evidence="5 8" id="KW-1015">Disulfide bond</keyword>
<dbReference type="PANTHER" id="PTHR11742:SF103">
    <property type="entry name" value="ENDOPLASMIC RETICULUM MANNOSIDASE MNL2-RELATED"/>
    <property type="match status" value="1"/>
</dbReference>
<dbReference type="EMBL" id="KZ613937">
    <property type="protein sequence ID" value="PMD48885.1"/>
    <property type="molecule type" value="Genomic_DNA"/>
</dbReference>
<dbReference type="Gene3D" id="1.50.10.10">
    <property type="match status" value="1"/>
</dbReference>
<comment type="cofactor">
    <cofactor evidence="1 7">
        <name>Ca(2+)</name>
        <dbReference type="ChEBI" id="CHEBI:29108"/>
    </cofactor>
</comment>
<dbReference type="EC" id="3.2.1.-" evidence="9"/>
<evidence type="ECO:0000256" key="2">
    <source>
        <dbReference type="ARBA" id="ARBA00004922"/>
    </source>
</evidence>
<evidence type="ECO:0000313" key="13">
    <source>
        <dbReference type="Proteomes" id="UP000235786"/>
    </source>
</evidence>
<feature type="active site" evidence="6">
    <location>
        <position position="497"/>
    </location>
</feature>
<dbReference type="PANTHER" id="PTHR11742">
    <property type="entry name" value="MANNOSYL-OLIGOSACCHARIDE ALPHA-1,2-MANNOSIDASE-RELATED"/>
    <property type="match status" value="1"/>
</dbReference>
<feature type="disulfide bond" evidence="8">
    <location>
        <begin position="412"/>
        <end position="441"/>
    </location>
</feature>
<dbReference type="SUPFAM" id="SSF48225">
    <property type="entry name" value="Seven-hairpin glycosidases"/>
    <property type="match status" value="1"/>
</dbReference>
<evidence type="ECO:0000256" key="10">
    <source>
        <dbReference type="SAM" id="MobiDB-lite"/>
    </source>
</evidence>
<feature type="binding site" evidence="7">
    <location>
        <position position="583"/>
    </location>
    <ligand>
        <name>Ca(2+)</name>
        <dbReference type="ChEBI" id="CHEBI:29108"/>
    </ligand>
</feature>
<evidence type="ECO:0000313" key="12">
    <source>
        <dbReference type="EMBL" id="PMD48885.1"/>
    </source>
</evidence>
<name>A0A2J6SDN8_HYAVF</name>
<dbReference type="OrthoDB" id="8118055at2759"/>
<comment type="pathway">
    <text evidence="2">Protein modification; protein glycosylation.</text>
</comment>
<dbReference type="GO" id="GO:0004571">
    <property type="term" value="F:mannosyl-oligosaccharide 1,2-alpha-mannosidase activity"/>
    <property type="evidence" value="ECO:0007669"/>
    <property type="project" value="InterPro"/>
</dbReference>
<evidence type="ECO:0000256" key="1">
    <source>
        <dbReference type="ARBA" id="ARBA00001913"/>
    </source>
</evidence>
<evidence type="ECO:0000256" key="5">
    <source>
        <dbReference type="ARBA" id="ARBA00023157"/>
    </source>
</evidence>
<evidence type="ECO:0000256" key="3">
    <source>
        <dbReference type="ARBA" id="ARBA00007658"/>
    </source>
</evidence>
<dbReference type="GO" id="GO:0016020">
    <property type="term" value="C:membrane"/>
    <property type="evidence" value="ECO:0007669"/>
    <property type="project" value="InterPro"/>
</dbReference>
<feature type="transmembrane region" description="Helical" evidence="11">
    <location>
        <begin position="47"/>
        <end position="65"/>
    </location>
</feature>
<keyword evidence="13" id="KW-1185">Reference proteome</keyword>
<dbReference type="AlphaFoldDB" id="A0A2J6SDN8"/>
<dbReference type="InterPro" id="IPR050749">
    <property type="entry name" value="Glycosyl_Hydrolase_47"/>
</dbReference>
<dbReference type="FunFam" id="1.50.10.10:FF:000037">
    <property type="entry name" value="alpha-1,2-Mannosidase"/>
    <property type="match status" value="1"/>
</dbReference>
<dbReference type="Proteomes" id="UP000235786">
    <property type="component" value="Unassembled WGS sequence"/>
</dbReference>
<feature type="active site" evidence="6">
    <location>
        <position position="341"/>
    </location>
</feature>
<evidence type="ECO:0000256" key="8">
    <source>
        <dbReference type="PIRSR" id="PIRSR601382-3"/>
    </source>
</evidence>
<gene>
    <name evidence="12" type="ORF">L207DRAFT_505901</name>
</gene>
<keyword evidence="4 9" id="KW-0378">Hydrolase</keyword>
<keyword evidence="11" id="KW-1133">Transmembrane helix</keyword>
<dbReference type="Pfam" id="PF01532">
    <property type="entry name" value="Glyco_hydro_47"/>
    <property type="match status" value="1"/>
</dbReference>
<organism evidence="12 13">
    <name type="scientific">Hyaloscypha variabilis (strain UAMH 11265 / GT02V1 / F)</name>
    <name type="common">Meliniomyces variabilis</name>
    <dbReference type="NCBI Taxonomy" id="1149755"/>
    <lineage>
        <taxon>Eukaryota</taxon>
        <taxon>Fungi</taxon>
        <taxon>Dikarya</taxon>
        <taxon>Ascomycota</taxon>
        <taxon>Pezizomycotina</taxon>
        <taxon>Leotiomycetes</taxon>
        <taxon>Helotiales</taxon>
        <taxon>Hyaloscyphaceae</taxon>
        <taxon>Hyaloscypha</taxon>
        <taxon>Hyaloscypha variabilis</taxon>
    </lineage>
</organism>
<comment type="similarity">
    <text evidence="3 9">Belongs to the glycosyl hydrolase 47 family.</text>
</comment>
<keyword evidence="7" id="KW-0106">Calcium</keyword>
<dbReference type="GO" id="GO:0005975">
    <property type="term" value="P:carbohydrate metabolic process"/>
    <property type="evidence" value="ECO:0007669"/>
    <property type="project" value="InterPro"/>
</dbReference>
<protein>
    <recommendedName>
        <fullName evidence="9">alpha-1,2-Mannosidase</fullName>
        <ecNumber evidence="9">3.2.1.-</ecNumber>
    </recommendedName>
</protein>
<feature type="active site" description="Proton donor" evidence="6">
    <location>
        <position position="207"/>
    </location>
</feature>
<reference evidence="12 13" key="1">
    <citation type="submission" date="2016-04" db="EMBL/GenBank/DDBJ databases">
        <title>A degradative enzymes factory behind the ericoid mycorrhizal symbiosis.</title>
        <authorList>
            <consortium name="DOE Joint Genome Institute"/>
            <person name="Martino E."/>
            <person name="Morin E."/>
            <person name="Grelet G."/>
            <person name="Kuo A."/>
            <person name="Kohler A."/>
            <person name="Daghino S."/>
            <person name="Barry K."/>
            <person name="Choi C."/>
            <person name="Cichocki N."/>
            <person name="Clum A."/>
            <person name="Copeland A."/>
            <person name="Hainaut M."/>
            <person name="Haridas S."/>
            <person name="Labutti K."/>
            <person name="Lindquist E."/>
            <person name="Lipzen A."/>
            <person name="Khouja H.-R."/>
            <person name="Murat C."/>
            <person name="Ohm R."/>
            <person name="Olson A."/>
            <person name="Spatafora J."/>
            <person name="Veneault-Fourrey C."/>
            <person name="Henrissat B."/>
            <person name="Grigoriev I."/>
            <person name="Martin F."/>
            <person name="Perotto S."/>
        </authorList>
    </citation>
    <scope>NUCLEOTIDE SEQUENCE [LARGE SCALE GENOMIC DNA]</scope>
    <source>
        <strain evidence="12 13">F</strain>
    </source>
</reference>
<proteinExistence type="inferred from homology"/>
<keyword evidence="11" id="KW-0812">Transmembrane</keyword>
<dbReference type="GO" id="GO:0005783">
    <property type="term" value="C:endoplasmic reticulum"/>
    <property type="evidence" value="ECO:0007669"/>
    <property type="project" value="TreeGrafter"/>
</dbReference>
<dbReference type="GO" id="GO:0005509">
    <property type="term" value="F:calcium ion binding"/>
    <property type="evidence" value="ECO:0007669"/>
    <property type="project" value="InterPro"/>
</dbReference>
<keyword evidence="11" id="KW-0472">Membrane</keyword>
<evidence type="ECO:0000256" key="9">
    <source>
        <dbReference type="RuleBase" id="RU361193"/>
    </source>
</evidence>
<accession>A0A2J6SDN8</accession>
<keyword evidence="7" id="KW-0479">Metal-binding</keyword>
<evidence type="ECO:0000256" key="4">
    <source>
        <dbReference type="ARBA" id="ARBA00022801"/>
    </source>
</evidence>
<sequence>MDYKPVFSYESKSYESKARQPPSFMNRAIRRLQRYGFALPALSTRQIRYIAFAIFVLVVYTVFLPSSSVDPSDTSGFVGPAPKPPPAPRPRPAKGSSDKTTSPFRIQAKFGTETGAAKDIRLERQKEVKEAFVHAWQGYKKHAWLHDEVLPISGGNKDPFVGWAATLVDGLDTLYIMGLQDEFEDALKALEEIDFSKPNAERIPVFETTIRYLGGMLGAYDISEGKYPILLEKADQLGEMLFRAFRTANGIPVPYYWWQKNQKLQGENNVLIAQIGSLSLEFTRLAQLTGKNKYFDGISRITDHLDKAQNNTRIPGLWPCTVDTTGPSFPGAIFTLGAWADSLYEYLPKEHLLLGGASDQYLRMYNTALIAASKYHFFKPKTPGDQDILFTGKVEASGETPTLVTEVQHLGCFVGGMVGLGSRINDSPTELAMAIRLSDSCYWAYTNTASGIMPEIFHIDQCPAEGSCTWTNEEQSGLGKQYGFTSIADTSYQLRPEAIESIFIMWRITGDPEWMEKGWLMWQAIAKHTRTEIANARLGDVTNENPSQEDSMESFWLAETLKYFYLLFSETGLVSLDEFVLNTEAHPFRQQDNLLS</sequence>
<dbReference type="InterPro" id="IPR001382">
    <property type="entry name" value="Glyco_hydro_47"/>
</dbReference>
<dbReference type="PRINTS" id="PR00747">
    <property type="entry name" value="GLYHDRLASE47"/>
</dbReference>
<feature type="compositionally biased region" description="Pro residues" evidence="10">
    <location>
        <begin position="81"/>
        <end position="90"/>
    </location>
</feature>
<feature type="active site" description="Proton donor" evidence="6">
    <location>
        <position position="455"/>
    </location>
</feature>
<dbReference type="UniPathway" id="UPA00378"/>
<dbReference type="STRING" id="1149755.A0A2J6SDN8"/>
<dbReference type="GO" id="GO:0036503">
    <property type="term" value="P:ERAD pathway"/>
    <property type="evidence" value="ECO:0007669"/>
    <property type="project" value="UniProtKB-ARBA"/>
</dbReference>
<evidence type="ECO:0000256" key="6">
    <source>
        <dbReference type="PIRSR" id="PIRSR601382-1"/>
    </source>
</evidence>
<evidence type="ECO:0000256" key="11">
    <source>
        <dbReference type="SAM" id="Phobius"/>
    </source>
</evidence>
<evidence type="ECO:0000256" key="7">
    <source>
        <dbReference type="PIRSR" id="PIRSR601382-2"/>
    </source>
</evidence>
<dbReference type="InterPro" id="IPR012341">
    <property type="entry name" value="6hp_glycosidase-like_sf"/>
</dbReference>
<keyword evidence="9" id="KW-0326">Glycosidase</keyword>